<feature type="region of interest" description="Disordered" evidence="5">
    <location>
        <begin position="1225"/>
        <end position="1309"/>
    </location>
</feature>
<evidence type="ECO:0000256" key="3">
    <source>
        <dbReference type="ARBA" id="ARBA00022490"/>
    </source>
</evidence>
<dbReference type="SMART" id="SM00233">
    <property type="entry name" value="PH"/>
    <property type="match status" value="1"/>
</dbReference>
<feature type="region of interest" description="Disordered" evidence="5">
    <location>
        <begin position="2284"/>
        <end position="2311"/>
    </location>
</feature>
<feature type="compositionally biased region" description="Low complexity" evidence="5">
    <location>
        <begin position="2048"/>
        <end position="2070"/>
    </location>
</feature>
<feature type="non-terminal residue" evidence="9">
    <location>
        <position position="1"/>
    </location>
</feature>
<dbReference type="CDD" id="cd13340">
    <property type="entry name" value="PH-GRAM_MTMR5"/>
    <property type="match status" value="1"/>
</dbReference>
<feature type="region of interest" description="Disordered" evidence="5">
    <location>
        <begin position="13"/>
        <end position="35"/>
    </location>
</feature>
<feature type="domain" description="Myotubularin phosphatase" evidence="8">
    <location>
        <begin position="1317"/>
        <end position="1865"/>
    </location>
</feature>
<dbReference type="Gene3D" id="3.40.50.11500">
    <property type="match status" value="1"/>
</dbReference>
<evidence type="ECO:0000256" key="1">
    <source>
        <dbReference type="ARBA" id="ARBA00004496"/>
    </source>
</evidence>
<dbReference type="SMART" id="SM00568">
    <property type="entry name" value="GRAM"/>
    <property type="match status" value="1"/>
</dbReference>
<evidence type="ECO:0000259" key="6">
    <source>
        <dbReference type="PROSITE" id="PS50003"/>
    </source>
</evidence>
<comment type="similarity">
    <text evidence="2">Belongs to the protein-tyrosine phosphatase family. Non-receptor class myotubularin subfamily.</text>
</comment>
<keyword evidence="4" id="KW-0344">Guanine-nucleotide releasing factor</keyword>
<reference evidence="10" key="1">
    <citation type="journal article" date="2019" name="IScience">
        <title>Narwhal Genome Reveals Long-Term Low Genetic Diversity despite Current Large Abundance Size.</title>
        <authorList>
            <person name="Westbury M.V."/>
            <person name="Petersen B."/>
            <person name="Garde E."/>
            <person name="Heide-Jorgensen M.P."/>
            <person name="Lorenzen E.D."/>
        </authorList>
    </citation>
    <scope>NUCLEOTIDE SEQUENCE [LARGE SCALE GENOMIC DNA]</scope>
</reference>
<dbReference type="InterPro" id="IPR001194">
    <property type="entry name" value="cDENN_dom"/>
</dbReference>
<dbReference type="InterPro" id="IPR010569">
    <property type="entry name" value="Myotubularin-like_Pase_dom"/>
</dbReference>
<evidence type="ECO:0008006" key="11">
    <source>
        <dbReference type="Google" id="ProtNLM"/>
    </source>
</evidence>
<evidence type="ECO:0000313" key="9">
    <source>
        <dbReference type="EMBL" id="TKC34273.1"/>
    </source>
</evidence>
<dbReference type="GO" id="GO:0005085">
    <property type="term" value="F:guanyl-nucleotide exchange factor activity"/>
    <property type="evidence" value="ECO:0007669"/>
    <property type="project" value="UniProtKB-KW"/>
</dbReference>
<dbReference type="CDD" id="cd01235">
    <property type="entry name" value="PH_Sbf1_hMTMR5"/>
    <property type="match status" value="1"/>
</dbReference>
<dbReference type="SMART" id="SM00799">
    <property type="entry name" value="DENN"/>
    <property type="match status" value="1"/>
</dbReference>
<dbReference type="FunFam" id="3.30.450.200:FF:000004">
    <property type="entry name" value="SET binding factor 2"/>
    <property type="match status" value="1"/>
</dbReference>
<dbReference type="GO" id="GO:0005737">
    <property type="term" value="C:cytoplasm"/>
    <property type="evidence" value="ECO:0007669"/>
    <property type="project" value="UniProtKB-SubCell"/>
</dbReference>
<dbReference type="InterPro" id="IPR029021">
    <property type="entry name" value="Prot-tyrosine_phosphatase-like"/>
</dbReference>
<dbReference type="InterPro" id="IPR022096">
    <property type="entry name" value="SBF1/SBF2"/>
</dbReference>
<evidence type="ECO:0000259" key="7">
    <source>
        <dbReference type="PROSITE" id="PS50211"/>
    </source>
</evidence>
<dbReference type="SMART" id="SM00801">
    <property type="entry name" value="dDENN"/>
    <property type="match status" value="1"/>
</dbReference>
<dbReference type="Gene3D" id="3.30.450.200">
    <property type="match status" value="1"/>
</dbReference>
<proteinExistence type="inferred from homology"/>
<organism evidence="9 10">
    <name type="scientific">Monodon monoceros</name>
    <name type="common">Narwhal</name>
    <name type="synonym">Ceratodon monodon</name>
    <dbReference type="NCBI Taxonomy" id="40151"/>
    <lineage>
        <taxon>Eukaryota</taxon>
        <taxon>Metazoa</taxon>
        <taxon>Chordata</taxon>
        <taxon>Craniata</taxon>
        <taxon>Vertebrata</taxon>
        <taxon>Euteleostomi</taxon>
        <taxon>Mammalia</taxon>
        <taxon>Eutheria</taxon>
        <taxon>Laurasiatheria</taxon>
        <taxon>Artiodactyla</taxon>
        <taxon>Whippomorpha</taxon>
        <taxon>Cetacea</taxon>
        <taxon>Odontoceti</taxon>
        <taxon>Monodontidae</taxon>
        <taxon>Monodon</taxon>
    </lineage>
</organism>
<evidence type="ECO:0000313" key="10">
    <source>
        <dbReference type="Proteomes" id="UP000308365"/>
    </source>
</evidence>
<dbReference type="Pfam" id="PF06602">
    <property type="entry name" value="Myotub-related"/>
    <property type="match status" value="2"/>
</dbReference>
<comment type="caution">
    <text evidence="9">The sequence shown here is derived from an EMBL/GenBank/DDBJ whole genome shotgun (WGS) entry which is preliminary data.</text>
</comment>
<dbReference type="Pfam" id="PF02893">
    <property type="entry name" value="GRAM"/>
    <property type="match status" value="1"/>
</dbReference>
<feature type="region of interest" description="Disordered" evidence="5">
    <location>
        <begin position="2048"/>
        <end position="2075"/>
    </location>
</feature>
<dbReference type="InterPro" id="IPR004182">
    <property type="entry name" value="GRAM"/>
</dbReference>
<dbReference type="PROSITE" id="PS50211">
    <property type="entry name" value="DENN"/>
    <property type="match status" value="1"/>
</dbReference>
<dbReference type="PANTHER" id="PTHR10807">
    <property type="entry name" value="MYOTUBULARIN-RELATED"/>
    <property type="match status" value="1"/>
</dbReference>
<evidence type="ECO:0000256" key="2">
    <source>
        <dbReference type="ARBA" id="ARBA00007471"/>
    </source>
</evidence>
<dbReference type="Proteomes" id="UP000308365">
    <property type="component" value="Unassembled WGS sequence"/>
</dbReference>
<dbReference type="PROSITE" id="PS51339">
    <property type="entry name" value="PPASE_MYOTUBULARIN"/>
    <property type="match status" value="1"/>
</dbReference>
<dbReference type="FunFam" id="3.40.50.11500:FF:000006">
    <property type="entry name" value="SET binding factor 2"/>
    <property type="match status" value="1"/>
</dbReference>
<dbReference type="InterPro" id="IPR030564">
    <property type="entry name" value="Myotubularin"/>
</dbReference>
<dbReference type="PROSITE" id="PS50003">
    <property type="entry name" value="PH_DOMAIN"/>
    <property type="match status" value="1"/>
</dbReference>
<dbReference type="Pfam" id="PF03456">
    <property type="entry name" value="uDENN"/>
    <property type="match status" value="1"/>
</dbReference>
<protein>
    <recommendedName>
        <fullName evidence="11">UDENN domain-containing protein</fullName>
    </recommendedName>
</protein>
<name>A0A4U1EEC9_MONMO</name>
<dbReference type="GO" id="GO:0016020">
    <property type="term" value="C:membrane"/>
    <property type="evidence" value="ECO:0007669"/>
    <property type="project" value="TreeGrafter"/>
</dbReference>
<feature type="domain" description="UDENN" evidence="7">
    <location>
        <begin position="182"/>
        <end position="613"/>
    </location>
</feature>
<dbReference type="InterPro" id="IPR005113">
    <property type="entry name" value="uDENN_dom"/>
</dbReference>
<dbReference type="InterPro" id="IPR005112">
    <property type="entry name" value="dDENN_dom"/>
</dbReference>
<evidence type="ECO:0000259" key="8">
    <source>
        <dbReference type="PROSITE" id="PS51339"/>
    </source>
</evidence>
<evidence type="ECO:0000256" key="5">
    <source>
        <dbReference type="SAM" id="MobiDB-lite"/>
    </source>
</evidence>
<sequence length="2336" mass="256753">RKLMQPRVTVKSRTMRAGPEGAVSRAGVGGGPRLSHRFRPHLGARGLAPGGRSCRQGPVVLVLQSARGRLTVSVEQAQRESCLLQGMWGGGSEEDMPAAAAGCTGSRETRLAKVLPQREGPQAACQGRGCMSRVSLEAEDAEGSVGGMLMVVAAGVNVRKGPPKSRPVTHSCAGWISPVTMGWRCPLSCLPRGSAEGQGQILQRFPEKDWEDNPFPQGIELFCQPSGWQLCPERNPPTFFVAVLTDINSERHYCACLTFWEPVEPTQEGLCTEDTAEREEEAGEGGPVGLSTAAPGPPGQLFAPKTLVLVSRLDHAEVFRNSLGLLYTIHVEGLNVGLENVVGNLLTCIIPLAGGSQRTISLGAGDRQVIQTPLSDSLPISRCSVALLFRQLGITNVLSLFCAALTEHKVLFLSRSYQRLSDACRGLLALLFPLRYSFTYVPILPAQLLEVLSTPTPFIIGVNAAFQAEAQELLDVIVADLDGGTVTVPECVHIPPLPEPLQSQTHSILSMVLDPELELADLAFPPPTTSTSSLKMQDKELRAVFLRLFAQLLQGYRWCLHMVRIHPEPVIRFHKAAFLGQRGLVEDDFLMKVLEGMAFAGFVSERGVPYRPTDLFDELVAHEVARMRADDSHPQRVLRHVKELAEQLYKNENPYPAVAMHKVQRPGEASHLRRAPRPFPRLDEGMVQWIVDQATAKMQGAPPAVKAEKRTTVPSGPPMTAILERSSGLHGNSARRLEVVRNCISYVFEGKMLEAKKLLPAVLRALKGRAARRCLAQELHLHVQQNRAVLDHQQFDFVVRMMNCCLQDCTSLDEHGIAAALLPLVTAFCRKLSPGVTQFAYSCVQEHVVWSTPQFWEAMFYGDVQTHIRALYLEPAEDRDPSQVCGDSLGPRDGAGLALAHVRPLGQVGEALTQEDERSALDVASEQRRLWPTLSREKQQELVQKEESTVFSQAIHYASRMSYLLLPLDSSKSRLLRERAGLGDLESASNSLVTNSMAGSVAESYDTESGFEDAETCDVPGAVVRFINRFVDKVCTESGVTSDHLKGLHVMVPDIVQMHIETLEAVQRESKRLPPIQKPKLLRPRLLPGEECVLDGLRVYLLPDGREEGAGGSRGGPALLPAEGAVFLTTYRVIFTGMPTDPLVGEQVVVRSFPVAALTKEERINIQTPSDQYLPDGLQLRSCTFQLLKMVFDEEVGSDSAELFRKQLHKLRYPPDIRGTFALTLGSAHTPGRPPRATKDKGPSFRTLSRNLMKNAKRTIGRQYVTRKKYSPPSWEHRGQPPPGDQEDEISVSEELEPSTLTPSLALKPSDRMTMSSLVERACCRDYQRLGLGTLSSSLSRAKSEPFRISPVNRMYAICRSYPGLLIVPQSVQDNALQRVSRCYRQNRFPVVCWRSGRSKAVLLRSGGLHGKGVVGLFKAQNAPSPGQSQADSSSLEQEKYLQAVVSSMPRYADASGRNTLSGFSSAHMGSHGKWGSVRAGGRSGGLSTDVGTRLAGMGPPQANGAPPDPGFLRPQRAALYIIGDKAQLKGVRPDPLQQWELVPIEVFETRQVKGSFKKLLKACVPSYPATEPGSASFLCSLEDSEWLIQIHKLLQVSVLVVELLDSGSSVLVSLEDGWDITTQVVSLVQLLSDPFYRTLEGFRLLVEKEWLSFGHRFSHRGAHTLAGQSSGFTPVFLQFLDCVHQVSGRPWWGAVRADRWPLTPDAPQVHLQFPMEFEFSPFYLKFLGYHHASHRFRTFLLDSDYERIELGTVGAGAVKVGTGARSAAGVGPGSALPPAGLLYEEKGERRGQAACRSVWEYVERLSKRTPVFYNYLYAPEDAEVSRAWSGRAGPSTPRCSRQARPQVLRPYSNVSNLKVWDFYTEETLAEGPPYDWELAQGPPEPPEEERPDGGAPQSRRRVVWPCYDSCPRAQPDAISQLLEVRVAPEKGRGGPSARHYTVIRSFPCLLSYVFHPFVLSCSSLGTYFLRNLSLILLQELQRLETELGRPPERWKDAWDRVKAAQRLEGRQDERGTPSSLLVSSVPHHRRSLGVYLQEGPVGSTLSLSLDSDQSSGSSASGPRQAARRSTSTLYSQFRTAESESRSYEGTLYKKGAFMKPWKARWFVLDKTKHQLRYYDHRVDTECKGFIDLAEVEAVAPGTPTLGAPKTVDEKAFFDVKTTRRVYNFCAQDVPSAQQWHAGPGRPAADSLFLEPESIKSANDTPHACVSSVSWGRGGRRGPASPGFCLVPGHPSLQASEAILGLVRKAPPRGEPVGLGSLPETQPPGRVCFTKKKELSLYSGVDSKTGPGAADDPRCQPGWGSRARSVQGSPRMPGHCWALCTLSCTPVASSCQ</sequence>
<comment type="subcellular location">
    <subcellularLocation>
        <location evidence="1">Cytoplasm</location>
    </subcellularLocation>
</comment>
<dbReference type="Pfam" id="PF00169">
    <property type="entry name" value="PH"/>
    <property type="match status" value="1"/>
</dbReference>
<dbReference type="Gene3D" id="2.30.29.30">
    <property type="entry name" value="Pleckstrin-homology domain (PH domain)/Phosphotyrosine-binding domain (PTB)"/>
    <property type="match status" value="1"/>
</dbReference>
<dbReference type="InterPro" id="IPR001849">
    <property type="entry name" value="PH_domain"/>
</dbReference>
<dbReference type="FunFam" id="2.30.29.30:FF:000093">
    <property type="entry name" value="SET binding factor 2"/>
    <property type="match status" value="1"/>
</dbReference>
<dbReference type="InterPro" id="IPR011993">
    <property type="entry name" value="PH-like_dom_sf"/>
</dbReference>
<feature type="compositionally biased region" description="Basic residues" evidence="5">
    <location>
        <begin position="1255"/>
        <end position="1270"/>
    </location>
</feature>
<dbReference type="InterPro" id="IPR037516">
    <property type="entry name" value="Tripartite_DENN"/>
</dbReference>
<dbReference type="SUPFAM" id="SSF50729">
    <property type="entry name" value="PH domain-like"/>
    <property type="match status" value="2"/>
</dbReference>
<feature type="compositionally biased region" description="Acidic residues" evidence="5">
    <location>
        <begin position="1285"/>
        <end position="1297"/>
    </location>
</feature>
<gene>
    <name evidence="9" type="ORF">EI555_001463</name>
</gene>
<dbReference type="Pfam" id="PF12335">
    <property type="entry name" value="SBF2"/>
    <property type="match status" value="1"/>
</dbReference>
<dbReference type="Pfam" id="PF02141">
    <property type="entry name" value="DENN"/>
    <property type="match status" value="1"/>
</dbReference>
<evidence type="ECO:0000256" key="4">
    <source>
        <dbReference type="ARBA" id="ARBA00022658"/>
    </source>
</evidence>
<feature type="region of interest" description="Disordered" evidence="5">
    <location>
        <begin position="1874"/>
        <end position="1900"/>
    </location>
</feature>
<keyword evidence="3" id="KW-0963">Cytoplasm</keyword>
<dbReference type="SUPFAM" id="SSF52799">
    <property type="entry name" value="(Phosphotyrosine protein) phosphatases II"/>
    <property type="match status" value="1"/>
</dbReference>
<feature type="non-terminal residue" evidence="9">
    <location>
        <position position="2336"/>
    </location>
</feature>
<feature type="domain" description="PH" evidence="6">
    <location>
        <begin position="2085"/>
        <end position="2189"/>
    </location>
</feature>
<accession>A0A4U1EEC9</accession>
<dbReference type="PANTHER" id="PTHR10807:SF43">
    <property type="entry name" value="MYOTUBULARIN-RELATED PROTEIN 5"/>
    <property type="match status" value="1"/>
</dbReference>
<dbReference type="SMART" id="SM00800">
    <property type="entry name" value="uDENN"/>
    <property type="match status" value="1"/>
</dbReference>
<dbReference type="InterPro" id="IPR043153">
    <property type="entry name" value="DENN_C"/>
</dbReference>
<dbReference type="EMBL" id="RWIC01001966">
    <property type="protein sequence ID" value="TKC34273.1"/>
    <property type="molecule type" value="Genomic_DNA"/>
</dbReference>